<keyword evidence="2" id="KW-1185">Reference proteome</keyword>
<accession>A0A0M0GHP5</accession>
<dbReference type="PATRIC" id="fig|1459.3.peg.5060"/>
<evidence type="ECO:0000313" key="1">
    <source>
        <dbReference type="EMBL" id="KON89384.1"/>
    </source>
</evidence>
<gene>
    <name evidence="1" type="ORF">AF332_22940</name>
</gene>
<dbReference type="PROSITE" id="PS52050">
    <property type="entry name" value="WYL"/>
    <property type="match status" value="1"/>
</dbReference>
<dbReference type="AlphaFoldDB" id="A0A0M0GHP5"/>
<dbReference type="Proteomes" id="UP000037109">
    <property type="component" value="Unassembled WGS sequence"/>
</dbReference>
<evidence type="ECO:0000313" key="2">
    <source>
        <dbReference type="Proteomes" id="UP000037109"/>
    </source>
</evidence>
<proteinExistence type="predicted"/>
<dbReference type="EMBL" id="LGUF01000007">
    <property type="protein sequence ID" value="KON89384.1"/>
    <property type="molecule type" value="Genomic_DNA"/>
</dbReference>
<sequence>MKGILYRAMEERKPVEIIYLSKRNSFTQRKILIKELRGSTILAYCLYRKQMRIFNLNHIMSILPDKKARQIS</sequence>
<organism evidence="1 2">
    <name type="scientific">Sporosarcina globispora</name>
    <name type="common">Bacillus globisporus</name>
    <dbReference type="NCBI Taxonomy" id="1459"/>
    <lineage>
        <taxon>Bacteria</taxon>
        <taxon>Bacillati</taxon>
        <taxon>Bacillota</taxon>
        <taxon>Bacilli</taxon>
        <taxon>Bacillales</taxon>
        <taxon>Caryophanaceae</taxon>
        <taxon>Sporosarcina</taxon>
    </lineage>
</organism>
<dbReference type="RefSeq" id="WP_053436752.1">
    <property type="nucleotide sequence ID" value="NZ_LGUF01000007.1"/>
</dbReference>
<name>A0A0M0GHP5_SPOGL</name>
<reference evidence="2" key="1">
    <citation type="submission" date="2015-07" db="EMBL/GenBank/DDBJ databases">
        <title>Fjat-10036 dsm4.</title>
        <authorList>
            <person name="Liu B."/>
            <person name="Wang J."/>
            <person name="Zhu Y."/>
            <person name="Liu G."/>
            <person name="Chen Q."/>
            <person name="Chen Z."/>
            <person name="Lan J."/>
            <person name="Che J."/>
            <person name="Ge C."/>
            <person name="Shi H."/>
            <person name="Pan Z."/>
            <person name="Liu X."/>
        </authorList>
    </citation>
    <scope>NUCLEOTIDE SEQUENCE [LARGE SCALE GENOMIC DNA]</scope>
    <source>
        <strain evidence="2">DSM 4</strain>
    </source>
</reference>
<evidence type="ECO:0008006" key="3">
    <source>
        <dbReference type="Google" id="ProtNLM"/>
    </source>
</evidence>
<protein>
    <recommendedName>
        <fullName evidence="3">WYL domain-containing protein</fullName>
    </recommendedName>
</protein>
<comment type="caution">
    <text evidence="1">The sequence shown here is derived from an EMBL/GenBank/DDBJ whole genome shotgun (WGS) entry which is preliminary data.</text>
</comment>
<dbReference type="OrthoDB" id="2112405at2"/>